<feature type="transmembrane region" description="Helical" evidence="6">
    <location>
        <begin position="155"/>
        <end position="182"/>
    </location>
</feature>
<evidence type="ECO:0000259" key="7">
    <source>
        <dbReference type="PROSITE" id="PS50850"/>
    </source>
</evidence>
<sequence>MSSSVDPVSEKPITRRKGLGKTALFSDGYINGVVGEINTILKRLYPEETSKNNYSTLFSSMAFAGTVVGMLGWGYLVDRFGRKSGMMSASSIIVVFTALSAGAYGAGGSTQGLLQALIAYRFLSGIGIGAEYPAGSVACSENTEEPGIRKRWQHMLFMLATNCMIDIGFVVAAFVPLVLIWICTEDHLRLVWRLSFGLGVIPASGVLLWRLRMFEEPTRYQTSSIRKNVPYWLILKRYWRSFVGLSLAWFIYDFIIVDTITGGSTALTTVFAWNVVINAFYLPGCIGGALIVDYLGPKKQMILFLCLQGIIGFFMSGFYVQLTHHVAGFAVVYGLFLSFGEAGPGDCLGLLASKSWPTAVRGQMYGVAAAIGKIGAFVGTWSFPAIIDDFPVGPKQTSGPFWIGSGLAFLSAIIVLVLVPEVKADHMVNEDAAFKEYLEANGYDISQMGTGAAEPVDMLEKETSYDGKGSPLV</sequence>
<evidence type="ECO:0000256" key="6">
    <source>
        <dbReference type="SAM" id="Phobius"/>
    </source>
</evidence>
<name>A0A0D6ETK1_SPOSA</name>
<accession>A0A0D6ETK1</accession>
<keyword evidence="2" id="KW-0813">Transport</keyword>
<dbReference type="InterPro" id="IPR020846">
    <property type="entry name" value="MFS_dom"/>
</dbReference>
<evidence type="ECO:0000256" key="2">
    <source>
        <dbReference type="ARBA" id="ARBA00022448"/>
    </source>
</evidence>
<feature type="transmembrane region" description="Helical" evidence="6">
    <location>
        <begin position="364"/>
        <end position="387"/>
    </location>
</feature>
<dbReference type="SUPFAM" id="SSF103473">
    <property type="entry name" value="MFS general substrate transporter"/>
    <property type="match status" value="1"/>
</dbReference>
<feature type="transmembrane region" description="Helical" evidence="6">
    <location>
        <begin position="302"/>
        <end position="320"/>
    </location>
</feature>
<keyword evidence="4 6" id="KW-1133">Transmembrane helix</keyword>
<keyword evidence="5 6" id="KW-0472">Membrane</keyword>
<dbReference type="EMBL" id="CENE01000051">
    <property type="protein sequence ID" value="CEQ43126.1"/>
    <property type="molecule type" value="Genomic_DNA"/>
</dbReference>
<dbReference type="OrthoDB" id="2261376at2759"/>
<feature type="domain" description="Major facilitator superfamily (MFS) profile" evidence="7">
    <location>
        <begin position="16"/>
        <end position="423"/>
    </location>
</feature>
<evidence type="ECO:0000256" key="5">
    <source>
        <dbReference type="ARBA" id="ARBA00023136"/>
    </source>
</evidence>
<feature type="transmembrane region" description="Helical" evidence="6">
    <location>
        <begin position="399"/>
        <end position="419"/>
    </location>
</feature>
<dbReference type="PROSITE" id="PS50850">
    <property type="entry name" value="MFS"/>
    <property type="match status" value="1"/>
</dbReference>
<dbReference type="GO" id="GO:0046943">
    <property type="term" value="F:carboxylic acid transmembrane transporter activity"/>
    <property type="evidence" value="ECO:0007669"/>
    <property type="project" value="TreeGrafter"/>
</dbReference>
<proteinExistence type="predicted"/>
<feature type="transmembrane region" description="Helical" evidence="6">
    <location>
        <begin position="271"/>
        <end position="295"/>
    </location>
</feature>
<protein>
    <submittedName>
        <fullName evidence="8">SPOSA6832_05017-mRNA-1:cds</fullName>
    </submittedName>
</protein>
<dbReference type="PANTHER" id="PTHR23508">
    <property type="entry name" value="CARBOXYLIC ACID TRANSPORTER PROTEIN HOMOLOG"/>
    <property type="match status" value="1"/>
</dbReference>
<feature type="transmembrane region" description="Helical" evidence="6">
    <location>
        <begin position="326"/>
        <end position="352"/>
    </location>
</feature>
<reference evidence="9" key="1">
    <citation type="submission" date="2015-02" db="EMBL/GenBank/DDBJ databases">
        <authorList>
            <person name="Gon?alves P."/>
        </authorList>
    </citation>
    <scope>NUCLEOTIDE SEQUENCE [LARGE SCALE GENOMIC DNA]</scope>
</reference>
<dbReference type="FunFam" id="1.20.1250.20:FF:000140">
    <property type="entry name" value="Putative MFS phospholipid transporter"/>
    <property type="match status" value="1"/>
</dbReference>
<dbReference type="InterPro" id="IPR036259">
    <property type="entry name" value="MFS_trans_sf"/>
</dbReference>
<evidence type="ECO:0000313" key="8">
    <source>
        <dbReference type="EMBL" id="CEQ43126.1"/>
    </source>
</evidence>
<evidence type="ECO:0000313" key="9">
    <source>
        <dbReference type="Proteomes" id="UP000243876"/>
    </source>
</evidence>
<dbReference type="AlphaFoldDB" id="A0A0D6ETK1"/>
<feature type="transmembrane region" description="Helical" evidence="6">
    <location>
        <begin position="89"/>
        <end position="107"/>
    </location>
</feature>
<comment type="subcellular location">
    <subcellularLocation>
        <location evidence="1">Membrane</location>
        <topology evidence="1">Multi-pass membrane protein</topology>
    </subcellularLocation>
</comment>
<dbReference type="GO" id="GO:0005886">
    <property type="term" value="C:plasma membrane"/>
    <property type="evidence" value="ECO:0007669"/>
    <property type="project" value="TreeGrafter"/>
</dbReference>
<keyword evidence="9" id="KW-1185">Reference proteome</keyword>
<feature type="transmembrane region" description="Helical" evidence="6">
    <location>
        <begin position="231"/>
        <end position="251"/>
    </location>
</feature>
<dbReference type="Pfam" id="PF00083">
    <property type="entry name" value="Sugar_tr"/>
    <property type="match status" value="2"/>
</dbReference>
<dbReference type="InterPro" id="IPR005828">
    <property type="entry name" value="MFS_sugar_transport-like"/>
</dbReference>
<dbReference type="PANTHER" id="PTHR23508:SF10">
    <property type="entry name" value="CARBOXYLIC ACID TRANSPORTER PROTEIN HOMOLOG"/>
    <property type="match status" value="1"/>
</dbReference>
<dbReference type="Proteomes" id="UP000243876">
    <property type="component" value="Unassembled WGS sequence"/>
</dbReference>
<feature type="transmembrane region" description="Helical" evidence="6">
    <location>
        <begin position="54"/>
        <end position="77"/>
    </location>
</feature>
<evidence type="ECO:0000256" key="1">
    <source>
        <dbReference type="ARBA" id="ARBA00004141"/>
    </source>
</evidence>
<dbReference type="Gene3D" id="1.20.1250.20">
    <property type="entry name" value="MFS general substrate transporter like domains"/>
    <property type="match status" value="1"/>
</dbReference>
<organism evidence="8 9">
    <name type="scientific">Sporidiobolus salmonicolor</name>
    <name type="common">Yeast-like fungus</name>
    <name type="synonym">Sporobolomyces salmonicolor</name>
    <dbReference type="NCBI Taxonomy" id="5005"/>
    <lineage>
        <taxon>Eukaryota</taxon>
        <taxon>Fungi</taxon>
        <taxon>Dikarya</taxon>
        <taxon>Basidiomycota</taxon>
        <taxon>Pucciniomycotina</taxon>
        <taxon>Microbotryomycetes</taxon>
        <taxon>Sporidiobolales</taxon>
        <taxon>Sporidiobolaceae</taxon>
        <taxon>Sporobolomyces</taxon>
    </lineage>
</organism>
<gene>
    <name evidence="8" type="primary">SPOSA6832_05017</name>
</gene>
<evidence type="ECO:0000256" key="4">
    <source>
        <dbReference type="ARBA" id="ARBA00022989"/>
    </source>
</evidence>
<feature type="transmembrane region" description="Helical" evidence="6">
    <location>
        <begin position="113"/>
        <end position="134"/>
    </location>
</feature>
<keyword evidence="3 6" id="KW-0812">Transmembrane</keyword>
<feature type="transmembrane region" description="Helical" evidence="6">
    <location>
        <begin position="194"/>
        <end position="211"/>
    </location>
</feature>
<evidence type="ECO:0000256" key="3">
    <source>
        <dbReference type="ARBA" id="ARBA00022692"/>
    </source>
</evidence>